<name>W3VT45_MOEAP</name>
<comment type="caution">
    <text evidence="1">The sequence shown here is derived from an EMBL/GenBank/DDBJ whole genome shotgun (WGS) entry which is preliminary data.</text>
</comment>
<dbReference type="AlphaFoldDB" id="W3VT45"/>
<evidence type="ECO:0000313" key="1">
    <source>
        <dbReference type="EMBL" id="ETS64714.1"/>
    </source>
</evidence>
<organism evidence="1 2">
    <name type="scientific">Moesziomyces aphidis</name>
    <name type="common">Pseudozyma aphidis</name>
    <dbReference type="NCBI Taxonomy" id="84754"/>
    <lineage>
        <taxon>Eukaryota</taxon>
        <taxon>Fungi</taxon>
        <taxon>Dikarya</taxon>
        <taxon>Basidiomycota</taxon>
        <taxon>Ustilaginomycotina</taxon>
        <taxon>Ustilaginomycetes</taxon>
        <taxon>Ustilaginales</taxon>
        <taxon>Ustilaginaceae</taxon>
        <taxon>Moesziomyces</taxon>
    </lineage>
</organism>
<sequence length="249" mass="27080">MHPLPRQASLSLLSYSTPTPFSLGLRRGLGGLGSPGVWLQGLTRLLSTVVGPMLAAPVEGPATALRRPCDGARSARYNSRRLAPQPRRCSSPFLPSPAGWPHCRRTPAKPDRTAAQPVSLCRPSCFMRNPISPNPHRFRLGRCHAASEPSSKRTFKLPHRTPFLPPVLDQHSWPFAASILAPTIIFRPRHIHLLSSIPPHLRIFSSCQSLVVPGDHSASTSHGSLDLRAAHRPACIPAKECGSYVPIAQ</sequence>
<evidence type="ECO:0000313" key="2">
    <source>
        <dbReference type="Proteomes" id="UP000019462"/>
    </source>
</evidence>
<reference evidence="1 2" key="1">
    <citation type="journal article" date="2014" name="Genome Announc.">
        <title>Genome sequence of the basidiomycetous fungus Pseudozyma aphidis DSM70725, an efficient producer of biosurfactant mannosylerythritol lipids.</title>
        <authorList>
            <person name="Lorenz S."/>
            <person name="Guenther M."/>
            <person name="Grumaz C."/>
            <person name="Rupp S."/>
            <person name="Zibek S."/>
            <person name="Sohn K."/>
        </authorList>
    </citation>
    <scope>NUCLEOTIDE SEQUENCE [LARGE SCALE GENOMIC DNA]</scope>
    <source>
        <strain evidence="2">ATCC 32657 / CBS 517.83 / DSM 70725 / JCM 10318 / NBRC 10182 / NRRL Y-7954 / St-0401</strain>
    </source>
</reference>
<accession>W3VT45</accession>
<proteinExistence type="predicted"/>
<dbReference type="Proteomes" id="UP000019462">
    <property type="component" value="Unassembled WGS sequence"/>
</dbReference>
<protein>
    <submittedName>
        <fullName evidence="1">Uncharacterized protein</fullName>
    </submittedName>
</protein>
<dbReference type="HOGENOM" id="CLU_1116150_0_0_1"/>
<dbReference type="EMBL" id="AWNI01000004">
    <property type="protein sequence ID" value="ETS64714.1"/>
    <property type="molecule type" value="Genomic_DNA"/>
</dbReference>
<keyword evidence="2" id="KW-1185">Reference proteome</keyword>
<gene>
    <name evidence="1" type="ORF">PaG_00665</name>
</gene>